<proteinExistence type="inferred from homology"/>
<comment type="caution">
    <text evidence="8">The sequence shown here is derived from an EMBL/GenBank/DDBJ whole genome shotgun (WGS) entry which is preliminary data.</text>
</comment>
<dbReference type="PANTHER" id="PTHR24031">
    <property type="entry name" value="RNA HELICASE"/>
    <property type="match status" value="1"/>
</dbReference>
<dbReference type="AlphaFoldDB" id="A0A9W7B4A4"/>
<evidence type="ECO:0000256" key="2">
    <source>
        <dbReference type="ARBA" id="ARBA00022801"/>
    </source>
</evidence>
<feature type="domain" description="Helicase C-terminal" evidence="7">
    <location>
        <begin position="155"/>
        <end position="292"/>
    </location>
</feature>
<protein>
    <recommendedName>
        <fullName evidence="5">ATP-dependent RNA helicase</fullName>
        <ecNumber evidence="5">3.6.4.13</ecNumber>
    </recommendedName>
</protein>
<dbReference type="GO" id="GO:0005524">
    <property type="term" value="F:ATP binding"/>
    <property type="evidence" value="ECO:0007669"/>
    <property type="project" value="UniProtKB-UniRule"/>
</dbReference>
<evidence type="ECO:0000256" key="4">
    <source>
        <dbReference type="ARBA" id="ARBA00022884"/>
    </source>
</evidence>
<name>A0A9W7B4A4_9STRA</name>
<gene>
    <name evidence="8" type="ORF">TrLO_g15646</name>
</gene>
<keyword evidence="4 5" id="KW-0694">RNA-binding</keyword>
<dbReference type="InterPro" id="IPR014001">
    <property type="entry name" value="Helicase_ATP-bd"/>
</dbReference>
<dbReference type="InterPro" id="IPR011545">
    <property type="entry name" value="DEAD/DEAH_box_helicase_dom"/>
</dbReference>
<comment type="catalytic activity">
    <reaction evidence="5">
        <text>ATP + H2O = ADP + phosphate + H(+)</text>
        <dbReference type="Rhea" id="RHEA:13065"/>
        <dbReference type="ChEBI" id="CHEBI:15377"/>
        <dbReference type="ChEBI" id="CHEBI:15378"/>
        <dbReference type="ChEBI" id="CHEBI:30616"/>
        <dbReference type="ChEBI" id="CHEBI:43474"/>
        <dbReference type="ChEBI" id="CHEBI:456216"/>
        <dbReference type="EC" id="3.6.4.13"/>
    </reaction>
</comment>
<comment type="domain">
    <text evidence="5">The Q motif is unique to and characteristic of the DEAD box family of RNA helicases and controls ATP binding and hydrolysis.</text>
</comment>
<keyword evidence="2 5" id="KW-0378">Hydrolase</keyword>
<comment type="similarity">
    <text evidence="5">Belongs to the DEAD box helicase family.</text>
</comment>
<dbReference type="SUPFAM" id="SSF52540">
    <property type="entry name" value="P-loop containing nucleoside triphosphate hydrolases"/>
    <property type="match status" value="1"/>
</dbReference>
<keyword evidence="9" id="KW-1185">Reference proteome</keyword>
<dbReference type="PROSITE" id="PS51192">
    <property type="entry name" value="HELICASE_ATP_BIND_1"/>
    <property type="match status" value="1"/>
</dbReference>
<dbReference type="EMBL" id="BRXW01000971">
    <property type="protein sequence ID" value="GMH80228.1"/>
    <property type="molecule type" value="Genomic_DNA"/>
</dbReference>
<evidence type="ECO:0000259" key="6">
    <source>
        <dbReference type="PROSITE" id="PS51192"/>
    </source>
</evidence>
<evidence type="ECO:0000256" key="1">
    <source>
        <dbReference type="ARBA" id="ARBA00022741"/>
    </source>
</evidence>
<sequence>ELIIQINSVIKPLLKPNQKSLALYGGILSSEKHSTWSITSRLKKEKIDVIVSTSTRLIDFIKSKSLSLDDITILIFDEIDRLTNKQFRDSVCAVEGLVNADAVRVGVSATNGGEDVVRRWLNVDYKVVVFPEKVKRSVEEFIVNNLIQEGAKLKWLKHTLTSLVRVGGVIVFCGRRVTCEKVGDSVKLYLECKTLHGDVQQSVREDNLKAFRKGETKVLIATDVLGRGVDVKGVYAVVNYDEPKDWREYTHKVGRVGRLAEGGVEEGVCFTICGEGEIKREVLKRGGKELNV</sequence>
<dbReference type="SMART" id="SM00490">
    <property type="entry name" value="HELICc"/>
    <property type="match status" value="1"/>
</dbReference>
<dbReference type="Proteomes" id="UP001165122">
    <property type="component" value="Unassembled WGS sequence"/>
</dbReference>
<evidence type="ECO:0000313" key="9">
    <source>
        <dbReference type="Proteomes" id="UP001165122"/>
    </source>
</evidence>
<dbReference type="Gene3D" id="3.40.50.300">
    <property type="entry name" value="P-loop containing nucleotide triphosphate hydrolases"/>
    <property type="match status" value="2"/>
</dbReference>
<dbReference type="GO" id="GO:0003724">
    <property type="term" value="F:RNA helicase activity"/>
    <property type="evidence" value="ECO:0007669"/>
    <property type="project" value="UniProtKB-EC"/>
</dbReference>
<dbReference type="OrthoDB" id="196131at2759"/>
<dbReference type="Pfam" id="PF00270">
    <property type="entry name" value="DEAD"/>
    <property type="match status" value="1"/>
</dbReference>
<accession>A0A9W7B4A4</accession>
<dbReference type="InterPro" id="IPR027417">
    <property type="entry name" value="P-loop_NTPase"/>
</dbReference>
<keyword evidence="5" id="KW-0347">Helicase</keyword>
<feature type="domain" description="Helicase ATP-binding" evidence="6">
    <location>
        <begin position="1"/>
        <end position="129"/>
    </location>
</feature>
<evidence type="ECO:0000313" key="8">
    <source>
        <dbReference type="EMBL" id="GMH80228.1"/>
    </source>
</evidence>
<dbReference type="GO" id="GO:0016787">
    <property type="term" value="F:hydrolase activity"/>
    <property type="evidence" value="ECO:0007669"/>
    <property type="project" value="UniProtKB-KW"/>
</dbReference>
<dbReference type="CDD" id="cd18787">
    <property type="entry name" value="SF2_C_DEAD"/>
    <property type="match status" value="1"/>
</dbReference>
<dbReference type="PROSITE" id="PS51194">
    <property type="entry name" value="HELICASE_CTER"/>
    <property type="match status" value="1"/>
</dbReference>
<organism evidence="8 9">
    <name type="scientific">Triparma laevis f. longispina</name>
    <dbReference type="NCBI Taxonomy" id="1714387"/>
    <lineage>
        <taxon>Eukaryota</taxon>
        <taxon>Sar</taxon>
        <taxon>Stramenopiles</taxon>
        <taxon>Ochrophyta</taxon>
        <taxon>Bolidophyceae</taxon>
        <taxon>Parmales</taxon>
        <taxon>Triparmaceae</taxon>
        <taxon>Triparma</taxon>
    </lineage>
</organism>
<keyword evidence="1 5" id="KW-0547">Nucleotide-binding</keyword>
<evidence type="ECO:0000256" key="5">
    <source>
        <dbReference type="RuleBase" id="RU365068"/>
    </source>
</evidence>
<comment type="function">
    <text evidence="5">RNA helicase.</text>
</comment>
<dbReference type="EC" id="3.6.4.13" evidence="5"/>
<feature type="non-terminal residue" evidence="8">
    <location>
        <position position="1"/>
    </location>
</feature>
<evidence type="ECO:0000256" key="3">
    <source>
        <dbReference type="ARBA" id="ARBA00022840"/>
    </source>
</evidence>
<dbReference type="Pfam" id="PF00271">
    <property type="entry name" value="Helicase_C"/>
    <property type="match status" value="1"/>
</dbReference>
<evidence type="ECO:0000259" key="7">
    <source>
        <dbReference type="PROSITE" id="PS51194"/>
    </source>
</evidence>
<dbReference type="InterPro" id="IPR001650">
    <property type="entry name" value="Helicase_C-like"/>
</dbReference>
<dbReference type="GO" id="GO:0003723">
    <property type="term" value="F:RNA binding"/>
    <property type="evidence" value="ECO:0007669"/>
    <property type="project" value="UniProtKB-UniRule"/>
</dbReference>
<reference evidence="9" key="1">
    <citation type="journal article" date="2023" name="Commun. Biol.">
        <title>Genome analysis of Parmales, the sister group of diatoms, reveals the evolutionary specialization of diatoms from phago-mixotrophs to photoautotrophs.</title>
        <authorList>
            <person name="Ban H."/>
            <person name="Sato S."/>
            <person name="Yoshikawa S."/>
            <person name="Yamada K."/>
            <person name="Nakamura Y."/>
            <person name="Ichinomiya M."/>
            <person name="Sato N."/>
            <person name="Blanc-Mathieu R."/>
            <person name="Endo H."/>
            <person name="Kuwata A."/>
            <person name="Ogata H."/>
        </authorList>
    </citation>
    <scope>NUCLEOTIDE SEQUENCE [LARGE SCALE GENOMIC DNA]</scope>
    <source>
        <strain evidence="9">NIES 3700</strain>
    </source>
</reference>
<keyword evidence="3 5" id="KW-0067">ATP-binding</keyword>